<evidence type="ECO:0000256" key="5">
    <source>
        <dbReference type="ARBA" id="ARBA00022824"/>
    </source>
</evidence>
<accession>A0AAN6YM48</accession>
<comment type="caution">
    <text evidence="10">The sequence shown here is derived from an EMBL/GenBank/DDBJ whole genome shotgun (WGS) entry which is preliminary data.</text>
</comment>
<dbReference type="InterPro" id="IPR051307">
    <property type="entry name" value="OST4"/>
</dbReference>
<dbReference type="Pfam" id="PF10215">
    <property type="entry name" value="Ost4"/>
    <property type="match status" value="1"/>
</dbReference>
<keyword evidence="11" id="KW-1185">Reference proteome</keyword>
<gene>
    <name evidence="10" type="ORF">QBC38DRAFT_376464</name>
</gene>
<feature type="transmembrane region" description="Helical" evidence="9">
    <location>
        <begin position="6"/>
        <end position="28"/>
    </location>
</feature>
<evidence type="ECO:0000256" key="3">
    <source>
        <dbReference type="ARBA" id="ARBA00017662"/>
    </source>
</evidence>
<dbReference type="InterPro" id="IPR036330">
    <property type="entry name" value="Ost4p_sf"/>
</dbReference>
<evidence type="ECO:0000256" key="6">
    <source>
        <dbReference type="ARBA" id="ARBA00022968"/>
    </source>
</evidence>
<protein>
    <recommendedName>
        <fullName evidence="3">Dolichyl-diphosphooligosaccharide--protein glycosyltransferase subunit 4</fullName>
    </recommendedName>
</protein>
<organism evidence="10 11">
    <name type="scientific">Podospora fimiseda</name>
    <dbReference type="NCBI Taxonomy" id="252190"/>
    <lineage>
        <taxon>Eukaryota</taxon>
        <taxon>Fungi</taxon>
        <taxon>Dikarya</taxon>
        <taxon>Ascomycota</taxon>
        <taxon>Pezizomycotina</taxon>
        <taxon>Sordariomycetes</taxon>
        <taxon>Sordariomycetidae</taxon>
        <taxon>Sordariales</taxon>
        <taxon>Podosporaceae</taxon>
        <taxon>Podospora</taxon>
    </lineage>
</organism>
<dbReference type="SUPFAM" id="SSF103464">
    <property type="entry name" value="Oligosaccharyltransferase subunit ost4p"/>
    <property type="match status" value="1"/>
</dbReference>
<dbReference type="Proteomes" id="UP001301958">
    <property type="component" value="Unassembled WGS sequence"/>
</dbReference>
<dbReference type="InterPro" id="IPR018943">
    <property type="entry name" value="Oligosaccaryltransferase"/>
</dbReference>
<comment type="similarity">
    <text evidence="2">Belongs to the OST4 family.</text>
</comment>
<evidence type="ECO:0000313" key="10">
    <source>
        <dbReference type="EMBL" id="KAK4221794.1"/>
    </source>
</evidence>
<evidence type="ECO:0000313" key="11">
    <source>
        <dbReference type="Proteomes" id="UP001301958"/>
    </source>
</evidence>
<dbReference type="PANTHER" id="PTHR48164">
    <property type="entry name" value="DOLICHYL-DIPHOSPHOOLIGOSACCHARIDE--PROTEIN GLYCOSYLTRANSFERASE SUBUNIT 4"/>
    <property type="match status" value="1"/>
</dbReference>
<dbReference type="AlphaFoldDB" id="A0AAN6YM48"/>
<evidence type="ECO:0000256" key="8">
    <source>
        <dbReference type="ARBA" id="ARBA00023136"/>
    </source>
</evidence>
<sequence>MISDGGLYNLAISLGSAAAFLIVVYHFFEVNADDKEQKASAKAKSVKAK</sequence>
<comment type="subcellular location">
    <subcellularLocation>
        <location evidence="1">Endoplasmic reticulum membrane</location>
        <topology evidence="1">Single-pass type III membrane protein</topology>
    </subcellularLocation>
</comment>
<keyword evidence="4 9" id="KW-0812">Transmembrane</keyword>
<keyword evidence="7 9" id="KW-1133">Transmembrane helix</keyword>
<dbReference type="GO" id="GO:0008250">
    <property type="term" value="C:oligosaccharyltransferase complex"/>
    <property type="evidence" value="ECO:0007669"/>
    <property type="project" value="TreeGrafter"/>
</dbReference>
<evidence type="ECO:0000256" key="2">
    <source>
        <dbReference type="ARBA" id="ARBA00007685"/>
    </source>
</evidence>
<keyword evidence="5" id="KW-0256">Endoplasmic reticulum</keyword>
<reference evidence="10" key="1">
    <citation type="journal article" date="2023" name="Mol. Phylogenet. Evol.">
        <title>Genome-scale phylogeny and comparative genomics of the fungal order Sordariales.</title>
        <authorList>
            <person name="Hensen N."/>
            <person name="Bonometti L."/>
            <person name="Westerberg I."/>
            <person name="Brannstrom I.O."/>
            <person name="Guillou S."/>
            <person name="Cros-Aarteil S."/>
            <person name="Calhoun S."/>
            <person name="Haridas S."/>
            <person name="Kuo A."/>
            <person name="Mondo S."/>
            <person name="Pangilinan J."/>
            <person name="Riley R."/>
            <person name="LaButti K."/>
            <person name="Andreopoulos B."/>
            <person name="Lipzen A."/>
            <person name="Chen C."/>
            <person name="Yan M."/>
            <person name="Daum C."/>
            <person name="Ng V."/>
            <person name="Clum A."/>
            <person name="Steindorff A."/>
            <person name="Ohm R.A."/>
            <person name="Martin F."/>
            <person name="Silar P."/>
            <person name="Natvig D.O."/>
            <person name="Lalanne C."/>
            <person name="Gautier V."/>
            <person name="Ament-Velasquez S.L."/>
            <person name="Kruys A."/>
            <person name="Hutchinson M.I."/>
            <person name="Powell A.J."/>
            <person name="Barry K."/>
            <person name="Miller A.N."/>
            <person name="Grigoriev I.V."/>
            <person name="Debuchy R."/>
            <person name="Gladieux P."/>
            <person name="Hiltunen Thoren M."/>
            <person name="Johannesson H."/>
        </authorList>
    </citation>
    <scope>NUCLEOTIDE SEQUENCE</scope>
    <source>
        <strain evidence="10">CBS 990.96</strain>
    </source>
</reference>
<evidence type="ECO:0000256" key="7">
    <source>
        <dbReference type="ARBA" id="ARBA00022989"/>
    </source>
</evidence>
<proteinExistence type="inferred from homology"/>
<dbReference type="GO" id="GO:0018279">
    <property type="term" value="P:protein N-linked glycosylation via asparagine"/>
    <property type="evidence" value="ECO:0007669"/>
    <property type="project" value="TreeGrafter"/>
</dbReference>
<dbReference type="EMBL" id="MU865515">
    <property type="protein sequence ID" value="KAK4221794.1"/>
    <property type="molecule type" value="Genomic_DNA"/>
</dbReference>
<reference evidence="10" key="2">
    <citation type="submission" date="2023-05" db="EMBL/GenBank/DDBJ databases">
        <authorList>
            <consortium name="Lawrence Berkeley National Laboratory"/>
            <person name="Steindorff A."/>
            <person name="Hensen N."/>
            <person name="Bonometti L."/>
            <person name="Westerberg I."/>
            <person name="Brannstrom I.O."/>
            <person name="Guillou S."/>
            <person name="Cros-Aarteil S."/>
            <person name="Calhoun S."/>
            <person name="Haridas S."/>
            <person name="Kuo A."/>
            <person name="Mondo S."/>
            <person name="Pangilinan J."/>
            <person name="Riley R."/>
            <person name="Labutti K."/>
            <person name="Andreopoulos B."/>
            <person name="Lipzen A."/>
            <person name="Chen C."/>
            <person name="Yanf M."/>
            <person name="Daum C."/>
            <person name="Ng V."/>
            <person name="Clum A."/>
            <person name="Ohm R."/>
            <person name="Martin F."/>
            <person name="Silar P."/>
            <person name="Natvig D."/>
            <person name="Lalanne C."/>
            <person name="Gautier V."/>
            <person name="Ament-Velasquez S.L."/>
            <person name="Kruys A."/>
            <person name="Hutchinson M.I."/>
            <person name="Powell A.J."/>
            <person name="Barry K."/>
            <person name="Miller A.N."/>
            <person name="Grigoriev I.V."/>
            <person name="Debuchy R."/>
            <person name="Gladieux P."/>
            <person name="Thoren M.H."/>
            <person name="Johannesson H."/>
        </authorList>
    </citation>
    <scope>NUCLEOTIDE SEQUENCE</scope>
    <source>
        <strain evidence="10">CBS 990.96</strain>
    </source>
</reference>
<evidence type="ECO:0000256" key="9">
    <source>
        <dbReference type="SAM" id="Phobius"/>
    </source>
</evidence>
<keyword evidence="6" id="KW-0735">Signal-anchor</keyword>
<evidence type="ECO:0000256" key="4">
    <source>
        <dbReference type="ARBA" id="ARBA00022692"/>
    </source>
</evidence>
<evidence type="ECO:0000256" key="1">
    <source>
        <dbReference type="ARBA" id="ARBA00004643"/>
    </source>
</evidence>
<dbReference type="PANTHER" id="PTHR48164:SF1">
    <property type="entry name" value="DOLICHYL-DIPHOSPHOOLIGOSACCHARIDE--PROTEIN GLYCOSYLTRANSFERASE SUBUNIT 4"/>
    <property type="match status" value="1"/>
</dbReference>
<name>A0AAN6YM48_9PEZI</name>
<keyword evidence="8 9" id="KW-0472">Membrane</keyword>